<protein>
    <recommendedName>
        <fullName evidence="2">N-acetyltransferase domain-containing protein</fullName>
    </recommendedName>
</protein>
<proteinExistence type="predicted"/>
<organism evidence="1">
    <name type="scientific">Streptomyces sp. WT6</name>
    <dbReference type="NCBI Taxonomy" id="1486372"/>
    <lineage>
        <taxon>Bacteria</taxon>
        <taxon>Bacillati</taxon>
        <taxon>Actinomycetota</taxon>
        <taxon>Actinomycetes</taxon>
        <taxon>Kitasatosporales</taxon>
        <taxon>Streptomycetaceae</taxon>
        <taxon>Streptomyces</taxon>
    </lineage>
</organism>
<gene>
    <name evidence="1" type="ORF">wt6.9</name>
</gene>
<evidence type="ECO:0000313" key="1">
    <source>
        <dbReference type="EMBL" id="AHX39386.1"/>
    </source>
</evidence>
<evidence type="ECO:0008006" key="2">
    <source>
        <dbReference type="Google" id="ProtNLM"/>
    </source>
</evidence>
<dbReference type="EMBL" id="KJ411867">
    <property type="protein sequence ID" value="AHX39386.1"/>
    <property type="molecule type" value="Genomic_DNA"/>
</dbReference>
<dbReference type="AlphaFoldDB" id="A0A023PZN1"/>
<reference evidence="1" key="1">
    <citation type="submission" date="2014-02" db="EMBL/GenBank/DDBJ databases">
        <title>Streptomyces sp. WT6 mevalonate pathway gene cluster, complete sequence.</title>
        <authorList>
            <person name="Wang T."/>
            <person name="Qin Z."/>
        </authorList>
    </citation>
    <scope>NUCLEOTIDE SEQUENCE</scope>
    <source>
        <strain evidence="1">WT6</strain>
    </source>
</reference>
<name>A0A023PZN1_9ACTN</name>
<dbReference type="InterPro" id="IPR016181">
    <property type="entry name" value="Acyl_CoA_acyltransferase"/>
</dbReference>
<dbReference type="Gene3D" id="3.40.630.30">
    <property type="match status" value="1"/>
</dbReference>
<dbReference type="SUPFAM" id="SSF55729">
    <property type="entry name" value="Acyl-CoA N-acyltransferases (Nat)"/>
    <property type="match status" value="1"/>
</dbReference>
<sequence>MKDRNVMNAPTSLRGQNATLRRASLVDVPAITRLVASHGFAAQYIAPEQEQQASSTLRLLLAHHALETGAVWLAEEKPGRLAAVATWQPAHGRELDPAEVERLLAREVGALEGVRSTAQADAAAIRRRLPREPHGVLVLARRQGRMAAGIAMDLVCTALRELGPHHDLVIAVSRSAGEGHLLEGLGFSSPREISLPSGVCLWLSERRVPTGDGQARRSE</sequence>
<accession>A0A023PZN1</accession>